<dbReference type="RefSeq" id="WP_377002617.1">
    <property type="nucleotide sequence ID" value="NZ_JBHSGG010000002.1"/>
</dbReference>
<dbReference type="InterPro" id="IPR013325">
    <property type="entry name" value="RNA_pol_sigma_r2"/>
</dbReference>
<dbReference type="Gene3D" id="1.10.1740.10">
    <property type="match status" value="1"/>
</dbReference>
<keyword evidence="8" id="KW-1185">Reference proteome</keyword>
<evidence type="ECO:0000259" key="6">
    <source>
        <dbReference type="Pfam" id="PF08281"/>
    </source>
</evidence>
<reference evidence="8" key="1">
    <citation type="journal article" date="2019" name="Int. J. Syst. Evol. Microbiol.">
        <title>The Global Catalogue of Microorganisms (GCM) 10K type strain sequencing project: providing services to taxonomists for standard genome sequencing and annotation.</title>
        <authorList>
            <consortium name="The Broad Institute Genomics Platform"/>
            <consortium name="The Broad Institute Genome Sequencing Center for Infectious Disease"/>
            <person name="Wu L."/>
            <person name="Ma J."/>
        </authorList>
    </citation>
    <scope>NUCLEOTIDE SEQUENCE [LARGE SCALE GENOMIC DNA]</scope>
    <source>
        <strain evidence="8">CGMCC 1.13574</strain>
    </source>
</reference>
<accession>A0ABV9NGK8</accession>
<gene>
    <name evidence="7" type="ORF">ACFO3Q_00735</name>
</gene>
<dbReference type="InterPro" id="IPR007627">
    <property type="entry name" value="RNA_pol_sigma70_r2"/>
</dbReference>
<evidence type="ECO:0000256" key="2">
    <source>
        <dbReference type="ARBA" id="ARBA00023015"/>
    </source>
</evidence>
<dbReference type="PANTHER" id="PTHR43133">
    <property type="entry name" value="RNA POLYMERASE ECF-TYPE SIGMA FACTO"/>
    <property type="match status" value="1"/>
</dbReference>
<dbReference type="NCBIfam" id="TIGR02937">
    <property type="entry name" value="sigma70-ECF"/>
    <property type="match status" value="1"/>
</dbReference>
<dbReference type="Gene3D" id="1.10.10.10">
    <property type="entry name" value="Winged helix-like DNA-binding domain superfamily/Winged helix DNA-binding domain"/>
    <property type="match status" value="1"/>
</dbReference>
<dbReference type="PANTHER" id="PTHR43133:SF63">
    <property type="entry name" value="RNA POLYMERASE SIGMA FACTOR FECI-RELATED"/>
    <property type="match status" value="1"/>
</dbReference>
<keyword evidence="2" id="KW-0805">Transcription regulation</keyword>
<dbReference type="CDD" id="cd06171">
    <property type="entry name" value="Sigma70_r4"/>
    <property type="match status" value="1"/>
</dbReference>
<evidence type="ECO:0000313" key="8">
    <source>
        <dbReference type="Proteomes" id="UP001595892"/>
    </source>
</evidence>
<dbReference type="InterPro" id="IPR013324">
    <property type="entry name" value="RNA_pol_sigma_r3/r4-like"/>
</dbReference>
<dbReference type="Proteomes" id="UP001595892">
    <property type="component" value="Unassembled WGS sequence"/>
</dbReference>
<dbReference type="InterPro" id="IPR014284">
    <property type="entry name" value="RNA_pol_sigma-70_dom"/>
</dbReference>
<proteinExistence type="inferred from homology"/>
<dbReference type="SUPFAM" id="SSF88659">
    <property type="entry name" value="Sigma3 and sigma4 domains of RNA polymerase sigma factors"/>
    <property type="match status" value="1"/>
</dbReference>
<dbReference type="EMBL" id="JBHSGG010000002">
    <property type="protein sequence ID" value="MFC4726704.1"/>
    <property type="molecule type" value="Genomic_DNA"/>
</dbReference>
<feature type="domain" description="RNA polymerase sigma factor 70 region 4 type 2" evidence="6">
    <location>
        <begin position="111"/>
        <end position="163"/>
    </location>
</feature>
<dbReference type="SUPFAM" id="SSF88946">
    <property type="entry name" value="Sigma2 domain of RNA polymerase sigma factors"/>
    <property type="match status" value="1"/>
</dbReference>
<keyword evidence="3" id="KW-0731">Sigma factor</keyword>
<evidence type="ECO:0000256" key="4">
    <source>
        <dbReference type="ARBA" id="ARBA00023163"/>
    </source>
</evidence>
<name>A0ABV9NGK8_9GAMM</name>
<dbReference type="Pfam" id="PF04542">
    <property type="entry name" value="Sigma70_r2"/>
    <property type="match status" value="1"/>
</dbReference>
<feature type="domain" description="RNA polymerase sigma-70 region 2" evidence="5">
    <location>
        <begin position="12"/>
        <end position="78"/>
    </location>
</feature>
<keyword evidence="4" id="KW-0804">Transcription</keyword>
<dbReference type="InterPro" id="IPR039425">
    <property type="entry name" value="RNA_pol_sigma-70-like"/>
</dbReference>
<protein>
    <submittedName>
        <fullName evidence="7">RNA polymerase sigma factor</fullName>
    </submittedName>
</protein>
<evidence type="ECO:0000259" key="5">
    <source>
        <dbReference type="Pfam" id="PF04542"/>
    </source>
</evidence>
<dbReference type="InterPro" id="IPR013249">
    <property type="entry name" value="RNA_pol_sigma70_r4_t2"/>
</dbReference>
<sequence length="174" mass="19456">MAGSGKAGFARMFAEHRATLRGFFTRRGGGEDADDLVQEAYLRLLRAWQGRGEAIAAPEAYLYTVALNLAREQAVKRRASPLGQEELERLATVLGSDACAEQEAERAQRRRRILALLAGLPERTRTVLVMQYRDGLSYRQIGERLGISTHAVKKHVVRGLSECRRAMADEEDAW</sequence>
<evidence type="ECO:0000256" key="3">
    <source>
        <dbReference type="ARBA" id="ARBA00023082"/>
    </source>
</evidence>
<evidence type="ECO:0000256" key="1">
    <source>
        <dbReference type="ARBA" id="ARBA00010641"/>
    </source>
</evidence>
<organism evidence="7 8">
    <name type="scientific">Coralloluteibacterium thermophilum</name>
    <dbReference type="NCBI Taxonomy" id="2707049"/>
    <lineage>
        <taxon>Bacteria</taxon>
        <taxon>Pseudomonadati</taxon>
        <taxon>Pseudomonadota</taxon>
        <taxon>Gammaproteobacteria</taxon>
        <taxon>Lysobacterales</taxon>
        <taxon>Lysobacteraceae</taxon>
        <taxon>Coralloluteibacterium</taxon>
    </lineage>
</organism>
<dbReference type="Pfam" id="PF08281">
    <property type="entry name" value="Sigma70_r4_2"/>
    <property type="match status" value="1"/>
</dbReference>
<evidence type="ECO:0000313" key="7">
    <source>
        <dbReference type="EMBL" id="MFC4726704.1"/>
    </source>
</evidence>
<dbReference type="InterPro" id="IPR036388">
    <property type="entry name" value="WH-like_DNA-bd_sf"/>
</dbReference>
<comment type="caution">
    <text evidence="7">The sequence shown here is derived from an EMBL/GenBank/DDBJ whole genome shotgun (WGS) entry which is preliminary data.</text>
</comment>
<comment type="similarity">
    <text evidence="1">Belongs to the sigma-70 factor family. ECF subfamily.</text>
</comment>